<name>A0A0Q0JQ49_VIBMT</name>
<evidence type="ECO:0000256" key="1">
    <source>
        <dbReference type="SAM" id="SignalP"/>
    </source>
</evidence>
<proteinExistence type="predicted"/>
<accession>A0A0Q0JQ49</accession>
<comment type="caution">
    <text evidence="2">The sequence shown here is derived from an EMBL/GenBank/DDBJ whole genome shotgun (WGS) entry which is preliminary data.</text>
</comment>
<feature type="signal peptide" evidence="1">
    <location>
        <begin position="1"/>
        <end position="20"/>
    </location>
</feature>
<evidence type="ECO:0000313" key="3">
    <source>
        <dbReference type="Proteomes" id="UP000053724"/>
    </source>
</evidence>
<keyword evidence="1" id="KW-0732">Signal</keyword>
<sequence>MTYYKFIALLSFLYCGSSFGNELYFSCDTKNGTAFLEESKGVLSYTLVKDKKNEIVFESKGDGFLGFKYNHYSRFQTDYFNVSFINLEYKYTIFSNYESNQEKRGIIVANINNKKESNYECCKLVHIDRLSDLSTKLACDTDSALGCD</sequence>
<dbReference type="PATRIC" id="fig|1481663.8.peg.902"/>
<dbReference type="EMBL" id="LCUF01000011">
    <property type="protein sequence ID" value="KQA23433.1"/>
    <property type="molecule type" value="Genomic_DNA"/>
</dbReference>
<evidence type="ECO:0000313" key="2">
    <source>
        <dbReference type="EMBL" id="KQA23433.1"/>
    </source>
</evidence>
<gene>
    <name evidence="2" type="ORF">AAY55_10225</name>
</gene>
<dbReference type="Proteomes" id="UP000053724">
    <property type="component" value="Unassembled WGS sequence"/>
</dbReference>
<protein>
    <submittedName>
        <fullName evidence="2">Uncharacterized protein</fullName>
    </submittedName>
</protein>
<dbReference type="AlphaFoldDB" id="A0A0Q0JQ49"/>
<feature type="chain" id="PRO_5006181977" evidence="1">
    <location>
        <begin position="21"/>
        <end position="148"/>
    </location>
</feature>
<reference evidence="2 3" key="1">
    <citation type="journal article" date="2015" name="Genome Biol. Evol.">
        <title>The Dynamics of Genetic Interactions between Vibrio metoecus and Vibrio cholerae, Two Close Relatives Co-Occurring in the Environment.</title>
        <authorList>
            <person name="Orata F.D."/>
            <person name="Kirchberger P.C."/>
            <person name="Meheust R."/>
            <person name="Barlow E.J."/>
            <person name="Tarr C.L."/>
            <person name="Boucher Y."/>
        </authorList>
    </citation>
    <scope>NUCLEOTIDE SEQUENCE [LARGE SCALE GENOMIC DNA]</scope>
    <source>
        <strain evidence="2 3">08-2459</strain>
    </source>
</reference>
<organism evidence="2 3">
    <name type="scientific">Vibrio metoecus</name>
    <dbReference type="NCBI Taxonomy" id="1481663"/>
    <lineage>
        <taxon>Bacteria</taxon>
        <taxon>Pseudomonadati</taxon>
        <taxon>Pseudomonadota</taxon>
        <taxon>Gammaproteobacteria</taxon>
        <taxon>Vibrionales</taxon>
        <taxon>Vibrionaceae</taxon>
        <taxon>Vibrio</taxon>
    </lineage>
</organism>